<evidence type="ECO:0000256" key="1">
    <source>
        <dbReference type="ARBA" id="ARBA00004651"/>
    </source>
</evidence>
<accession>A0ABY8A0K2</accession>
<name>A0ABY8A0K2_9ACTN</name>
<evidence type="ECO:0000256" key="3">
    <source>
        <dbReference type="ARBA" id="ARBA00022989"/>
    </source>
</evidence>
<feature type="transmembrane region" description="Helical" evidence="7">
    <location>
        <begin position="264"/>
        <end position="289"/>
    </location>
</feature>
<feature type="transmembrane region" description="Helical" evidence="7">
    <location>
        <begin position="105"/>
        <end position="124"/>
    </location>
</feature>
<feature type="compositionally biased region" description="Basic and acidic residues" evidence="6">
    <location>
        <begin position="466"/>
        <end position="481"/>
    </location>
</feature>
<feature type="transmembrane region" description="Helical" evidence="7">
    <location>
        <begin position="222"/>
        <end position="244"/>
    </location>
</feature>
<keyword evidence="3 7" id="KW-1133">Transmembrane helix</keyword>
<keyword evidence="4 7" id="KW-0472">Membrane</keyword>
<feature type="region of interest" description="Disordered" evidence="6">
    <location>
        <begin position="459"/>
        <end position="496"/>
    </location>
</feature>
<dbReference type="InterPro" id="IPR020846">
    <property type="entry name" value="MFS_dom"/>
</dbReference>
<feature type="transmembrane region" description="Helical" evidence="7">
    <location>
        <begin position="301"/>
        <end position="318"/>
    </location>
</feature>
<keyword evidence="2 7" id="KW-0812">Transmembrane</keyword>
<comment type="subcellular location">
    <subcellularLocation>
        <location evidence="1">Cell membrane</location>
        <topology evidence="1">Multi-pass membrane protein</topology>
    </subcellularLocation>
</comment>
<feature type="transmembrane region" description="Helical" evidence="7">
    <location>
        <begin position="433"/>
        <end position="454"/>
    </location>
</feature>
<dbReference type="Proteomes" id="UP001218629">
    <property type="component" value="Chromosome"/>
</dbReference>
<dbReference type="Pfam" id="PF07690">
    <property type="entry name" value="MFS_1"/>
    <property type="match status" value="1"/>
</dbReference>
<keyword evidence="5" id="KW-0046">Antibiotic resistance</keyword>
<feature type="transmembrane region" description="Helical" evidence="7">
    <location>
        <begin position="196"/>
        <end position="216"/>
    </location>
</feature>
<dbReference type="EMBL" id="CP095749">
    <property type="protein sequence ID" value="WEB38296.1"/>
    <property type="molecule type" value="Genomic_DNA"/>
</dbReference>
<protein>
    <submittedName>
        <fullName evidence="9">MFS transporter</fullName>
    </submittedName>
</protein>
<evidence type="ECO:0000313" key="9">
    <source>
        <dbReference type="EMBL" id="WEB38296.1"/>
    </source>
</evidence>
<dbReference type="InterPro" id="IPR036259">
    <property type="entry name" value="MFS_trans_sf"/>
</dbReference>
<organism evidence="9 10">
    <name type="scientific">Streptomyces yunnanensis</name>
    <dbReference type="NCBI Taxonomy" id="156453"/>
    <lineage>
        <taxon>Bacteria</taxon>
        <taxon>Bacillati</taxon>
        <taxon>Actinomycetota</taxon>
        <taxon>Actinomycetes</taxon>
        <taxon>Kitasatosporales</taxon>
        <taxon>Streptomycetaceae</taxon>
        <taxon>Streptomyces</taxon>
    </lineage>
</organism>
<proteinExistence type="predicted"/>
<evidence type="ECO:0000259" key="8">
    <source>
        <dbReference type="PROSITE" id="PS50850"/>
    </source>
</evidence>
<feature type="transmembrane region" description="Helical" evidence="7">
    <location>
        <begin position="136"/>
        <end position="158"/>
    </location>
</feature>
<dbReference type="InterPro" id="IPR011701">
    <property type="entry name" value="MFS"/>
</dbReference>
<feature type="transmembrane region" description="Helical" evidence="7">
    <location>
        <begin position="76"/>
        <end position="99"/>
    </location>
</feature>
<dbReference type="PROSITE" id="PS50850">
    <property type="entry name" value="MFS"/>
    <property type="match status" value="1"/>
</dbReference>
<evidence type="ECO:0000313" key="10">
    <source>
        <dbReference type="Proteomes" id="UP001218629"/>
    </source>
</evidence>
<keyword evidence="10" id="KW-1185">Reference proteome</keyword>
<evidence type="ECO:0000256" key="6">
    <source>
        <dbReference type="SAM" id="MobiDB-lite"/>
    </source>
</evidence>
<feature type="domain" description="Major facilitator superfamily (MFS) profile" evidence="8">
    <location>
        <begin position="10"/>
        <end position="459"/>
    </location>
</feature>
<dbReference type="Gene3D" id="1.20.1250.20">
    <property type="entry name" value="MFS general substrate transporter like domains"/>
    <property type="match status" value="1"/>
</dbReference>
<evidence type="ECO:0000256" key="2">
    <source>
        <dbReference type="ARBA" id="ARBA00022692"/>
    </source>
</evidence>
<dbReference type="PANTHER" id="PTHR42718">
    <property type="entry name" value="MAJOR FACILITATOR SUPERFAMILY MULTIDRUG TRANSPORTER MFSC"/>
    <property type="match status" value="1"/>
</dbReference>
<feature type="transmembrane region" description="Helical" evidence="7">
    <location>
        <begin position="354"/>
        <end position="381"/>
    </location>
</feature>
<reference evidence="9 10" key="1">
    <citation type="submission" date="2022-03" db="EMBL/GenBank/DDBJ databases">
        <title>Streptomyces yunnanensis P86,complete genome.</title>
        <authorList>
            <person name="Chen S."/>
            <person name="Zhang Q."/>
        </authorList>
    </citation>
    <scope>NUCLEOTIDE SEQUENCE [LARGE SCALE GENOMIC DNA]</scope>
    <source>
        <strain evidence="9 10">P86</strain>
    </source>
</reference>
<dbReference type="Gene3D" id="1.20.1720.10">
    <property type="entry name" value="Multidrug resistance protein D"/>
    <property type="match status" value="1"/>
</dbReference>
<dbReference type="SUPFAM" id="SSF103473">
    <property type="entry name" value="MFS general substrate transporter"/>
    <property type="match status" value="1"/>
</dbReference>
<feature type="transmembrane region" description="Helical" evidence="7">
    <location>
        <begin position="164"/>
        <end position="184"/>
    </location>
</feature>
<gene>
    <name evidence="9" type="ORF">MOV08_02560</name>
</gene>
<evidence type="ECO:0000256" key="5">
    <source>
        <dbReference type="ARBA" id="ARBA00023251"/>
    </source>
</evidence>
<dbReference type="CDD" id="cd17321">
    <property type="entry name" value="MFS_MMR_MDR_like"/>
    <property type="match status" value="1"/>
</dbReference>
<evidence type="ECO:0000256" key="4">
    <source>
        <dbReference type="ARBA" id="ARBA00023136"/>
    </source>
</evidence>
<sequence>MTAPPRRHVALLASMAGAMLVALDGTVLLVAQPGLQHDLGASMAQVQWTSTGYLLAVASLLVIAGRLGDRYGHARLLFAGVLGFGAVSAGIALAPSIGWVIGLRAAQGVFGALLQPATLALLRLTYPADRLGTPVALRTSAIAVASGAGPVLGGVLVAHLGWRAVFWINAPIAVLIAALTLVVRPPAPRPAPSQRLDVAGAALLATVLVALVHTLAGVPAHGWTGAPTLLGLLVVAGLAALLAWHERRIAHPVVPHAVARSVPVTASMALLLVTSAGLFGALFTATFHLQDVLRLDPLASGLRVLPLTVLMVLGAPVASRALRRYGPRRVAIVGTALLTLGIAGLSRFDDPTSTWVAMGATFAVVGAGFATVMVTATGTVVGDAPAGYAGVVGGLKQTAMNIGPTLGIAVAASVTGLSAGGPAVPGATPAPGMGLALLVLAGCAALGLLPAALLPRAHATGQARTNQDEPGRDRRDPPPTHRERRTNPTRCERQRN</sequence>
<dbReference type="RefSeq" id="WP_275305987.1">
    <property type="nucleotide sequence ID" value="NZ_CP095749.1"/>
</dbReference>
<feature type="transmembrane region" description="Helical" evidence="7">
    <location>
        <begin position="45"/>
        <end position="64"/>
    </location>
</feature>
<feature type="transmembrane region" description="Helical" evidence="7">
    <location>
        <begin position="330"/>
        <end position="348"/>
    </location>
</feature>
<feature type="transmembrane region" description="Helical" evidence="7">
    <location>
        <begin position="402"/>
        <end position="421"/>
    </location>
</feature>
<evidence type="ECO:0000256" key="7">
    <source>
        <dbReference type="SAM" id="Phobius"/>
    </source>
</evidence>
<dbReference type="PANTHER" id="PTHR42718:SF42">
    <property type="entry name" value="EXPORT PROTEIN"/>
    <property type="match status" value="1"/>
</dbReference>